<evidence type="ECO:0000313" key="2">
    <source>
        <dbReference type="Proteomes" id="UP001207468"/>
    </source>
</evidence>
<comment type="caution">
    <text evidence="1">The sequence shown here is derived from an EMBL/GenBank/DDBJ whole genome shotgun (WGS) entry which is preliminary data.</text>
</comment>
<protein>
    <submittedName>
        <fullName evidence="1">Uncharacterized protein</fullName>
    </submittedName>
</protein>
<gene>
    <name evidence="1" type="ORF">F5148DRAFT_1291850</name>
</gene>
<reference evidence="1" key="1">
    <citation type="submission" date="2021-03" db="EMBL/GenBank/DDBJ databases">
        <title>Evolutionary priming and transition to the ectomycorrhizal habit in an iconic lineage of mushroom-forming fungi: is preadaptation a requirement?</title>
        <authorList>
            <consortium name="DOE Joint Genome Institute"/>
            <person name="Looney B.P."/>
            <person name="Miyauchi S."/>
            <person name="Morin E."/>
            <person name="Drula E."/>
            <person name="Courty P.E."/>
            <person name="Chicoki N."/>
            <person name="Fauchery L."/>
            <person name="Kohler A."/>
            <person name="Kuo A."/>
            <person name="LaButti K."/>
            <person name="Pangilinan J."/>
            <person name="Lipzen A."/>
            <person name="Riley R."/>
            <person name="Andreopoulos W."/>
            <person name="He G."/>
            <person name="Johnson J."/>
            <person name="Barry K.W."/>
            <person name="Grigoriev I.V."/>
            <person name="Nagy L."/>
            <person name="Hibbett D."/>
            <person name="Henrissat B."/>
            <person name="Matheny P.B."/>
            <person name="Labbe J."/>
            <person name="Martin A.F."/>
        </authorList>
    </citation>
    <scope>NUCLEOTIDE SEQUENCE</scope>
    <source>
        <strain evidence="1">BPL698</strain>
    </source>
</reference>
<name>A0ACC0TTX9_9AGAM</name>
<accession>A0ACC0TTX9</accession>
<organism evidence="1 2">
    <name type="scientific">Russula earlei</name>
    <dbReference type="NCBI Taxonomy" id="71964"/>
    <lineage>
        <taxon>Eukaryota</taxon>
        <taxon>Fungi</taxon>
        <taxon>Dikarya</taxon>
        <taxon>Basidiomycota</taxon>
        <taxon>Agaricomycotina</taxon>
        <taxon>Agaricomycetes</taxon>
        <taxon>Russulales</taxon>
        <taxon>Russulaceae</taxon>
        <taxon>Russula</taxon>
    </lineage>
</organism>
<dbReference type="Proteomes" id="UP001207468">
    <property type="component" value="Unassembled WGS sequence"/>
</dbReference>
<evidence type="ECO:0000313" key="1">
    <source>
        <dbReference type="EMBL" id="KAI9449045.1"/>
    </source>
</evidence>
<proteinExistence type="predicted"/>
<keyword evidence="2" id="KW-1185">Reference proteome</keyword>
<dbReference type="EMBL" id="JAGFNK010000533">
    <property type="protein sequence ID" value="KAI9449045.1"/>
    <property type="molecule type" value="Genomic_DNA"/>
</dbReference>
<sequence>MLGGLSARIFRVFSYSIILFGKAEGRLLRWDRSGAIYTEIFDWAKDPNTLSEFIWRLNSLTFAQCGYDTTVTSVSKNDKGVGDAQSMLAVYMDVEKIEVEDLCQILVNDDHATDGQPKPYIIWKPIWETKTLFGWSTFGFVCHDVERNKLVYLKDYWRTDFPGIEKEGDIYRDLLEAKVRFIPELGPAGDVLSTPEHSLNVQCTRTQDYVKDGERKRIWCPGTPRIKQYVHYRLVLNMLGQPLNDIESFYWVLIYIVMKCQHSAIKGQSQDMQHIFDGYRDVDEDGVIRGGDGKLSFLHKLMLHPDSFGFVPEPCRQIIEELRTLLKTFYDDINPKSIMPEPQVERNVQTEVKDAHEKLCSSEWVLNLITRNLESKNWSDDDGSLSKNIVGHDPMFSRGCRKRKAKDDDSPVEMGLSFNKKRRGRYPPKGSSLSRYSSSAVSQGFPCPR</sequence>